<dbReference type="Proteomes" id="UP000236724">
    <property type="component" value="Unassembled WGS sequence"/>
</dbReference>
<evidence type="ECO:0000256" key="1">
    <source>
        <dbReference type="ARBA" id="ARBA00009275"/>
    </source>
</evidence>
<evidence type="ECO:0000256" key="4">
    <source>
        <dbReference type="PIRSR" id="PIRSR005902-1"/>
    </source>
</evidence>
<sequence length="252" mass="28735">MLIDSHCHLDDERFASERDAVIQRARQVGVMQQVIPGCQAQHWQRIHDLCQQHDFLFPAYGLHPMFLSQHRPEHLQALADWIEQKSAVAVGEFGLDFYLKDLDPKQQHYYFDAQLQIAKASKRPVILHARKSVDLILKQLRQVSGLRGVIHSFSGSLQQAQKLIDLGFYLGIGGVITYERAQKMRKLVQKLPLSAMVLETDAPDQPLSTHRGVNNEPAYLPEVAQTLAQLRQQPLAEIIMVTTTNTRQLFDL</sequence>
<dbReference type="GO" id="GO:0005829">
    <property type="term" value="C:cytosol"/>
    <property type="evidence" value="ECO:0007669"/>
    <property type="project" value="TreeGrafter"/>
</dbReference>
<dbReference type="FunFam" id="3.20.20.140:FF:000005">
    <property type="entry name" value="TatD family hydrolase"/>
    <property type="match status" value="1"/>
</dbReference>
<dbReference type="Pfam" id="PF01026">
    <property type="entry name" value="TatD_DNase"/>
    <property type="match status" value="1"/>
</dbReference>
<dbReference type="GO" id="GO:0004536">
    <property type="term" value="F:DNA nuclease activity"/>
    <property type="evidence" value="ECO:0007669"/>
    <property type="project" value="InterPro"/>
</dbReference>
<proteinExistence type="inferred from homology"/>
<dbReference type="RefSeq" id="WP_103919583.1">
    <property type="nucleotide sequence ID" value="NZ_FMSV02000369.1"/>
</dbReference>
<dbReference type="AlphaFoldDB" id="A0A1H6F8F6"/>
<dbReference type="NCBIfam" id="TIGR00010">
    <property type="entry name" value="YchF/TatD family DNA exonuclease"/>
    <property type="match status" value="1"/>
</dbReference>
<comment type="similarity">
    <text evidence="1">Belongs to the metallo-dependent hydrolases superfamily. TatD-type hydrolase family.</text>
</comment>
<reference evidence="5 6" key="1">
    <citation type="submission" date="2016-10" db="EMBL/GenBank/DDBJ databases">
        <authorList>
            <person name="de Groot N.N."/>
        </authorList>
    </citation>
    <scope>NUCLEOTIDE SEQUENCE [LARGE SCALE GENOMIC DNA]</scope>
    <source>
        <strain evidence="5">MBHS1</strain>
    </source>
</reference>
<evidence type="ECO:0000256" key="3">
    <source>
        <dbReference type="ARBA" id="ARBA00022801"/>
    </source>
</evidence>
<gene>
    <name evidence="5" type="primary">yjjV</name>
    <name evidence="5" type="ORF">MBHS_01546</name>
</gene>
<dbReference type="EMBL" id="FMSV02000369">
    <property type="protein sequence ID" value="SEH05691.1"/>
    <property type="molecule type" value="Genomic_DNA"/>
</dbReference>
<feature type="binding site" evidence="4">
    <location>
        <position position="151"/>
    </location>
    <ligand>
        <name>a divalent metal cation</name>
        <dbReference type="ChEBI" id="CHEBI:60240"/>
        <label>2</label>
    </ligand>
</feature>
<dbReference type="InterPro" id="IPR015991">
    <property type="entry name" value="TatD/YcfH-like"/>
</dbReference>
<dbReference type="PIRSF" id="PIRSF005902">
    <property type="entry name" value="DNase_TatD"/>
    <property type="match status" value="1"/>
</dbReference>
<dbReference type="PANTHER" id="PTHR46124:SF3">
    <property type="entry name" value="HYDROLASE"/>
    <property type="match status" value="1"/>
</dbReference>
<name>A0A1H6F8F6_9GAMM</name>
<dbReference type="OrthoDB" id="9810005at2"/>
<keyword evidence="6" id="KW-1185">Reference proteome</keyword>
<dbReference type="GO" id="GO:0046872">
    <property type="term" value="F:metal ion binding"/>
    <property type="evidence" value="ECO:0007669"/>
    <property type="project" value="UniProtKB-KW"/>
</dbReference>
<evidence type="ECO:0000313" key="5">
    <source>
        <dbReference type="EMBL" id="SEH05691.1"/>
    </source>
</evidence>
<dbReference type="PROSITE" id="PS01137">
    <property type="entry name" value="TATD_1"/>
    <property type="match status" value="1"/>
</dbReference>
<dbReference type="GO" id="GO:0016788">
    <property type="term" value="F:hydrolase activity, acting on ester bonds"/>
    <property type="evidence" value="ECO:0007669"/>
    <property type="project" value="InterPro"/>
</dbReference>
<feature type="binding site" evidence="4">
    <location>
        <position position="92"/>
    </location>
    <ligand>
        <name>a divalent metal cation</name>
        <dbReference type="ChEBI" id="CHEBI:60240"/>
        <label>1</label>
    </ligand>
</feature>
<dbReference type="PANTHER" id="PTHR46124">
    <property type="entry name" value="D-AMINOACYL-TRNA DEACYLASE"/>
    <property type="match status" value="1"/>
</dbReference>
<feature type="binding site" evidence="4">
    <location>
        <position position="201"/>
    </location>
    <ligand>
        <name>a divalent metal cation</name>
        <dbReference type="ChEBI" id="CHEBI:60240"/>
        <label>1</label>
    </ligand>
</feature>
<feature type="binding site" evidence="4">
    <location>
        <position position="6"/>
    </location>
    <ligand>
        <name>a divalent metal cation</name>
        <dbReference type="ChEBI" id="CHEBI:60240"/>
        <label>1</label>
    </ligand>
</feature>
<keyword evidence="2 4" id="KW-0479">Metal-binding</keyword>
<evidence type="ECO:0000313" key="6">
    <source>
        <dbReference type="Proteomes" id="UP000236724"/>
    </source>
</evidence>
<feature type="binding site" evidence="4">
    <location>
        <position position="8"/>
    </location>
    <ligand>
        <name>a divalent metal cation</name>
        <dbReference type="ChEBI" id="CHEBI:60240"/>
        <label>1</label>
    </ligand>
</feature>
<feature type="binding site" evidence="4">
    <location>
        <position position="128"/>
    </location>
    <ligand>
        <name>a divalent metal cation</name>
        <dbReference type="ChEBI" id="CHEBI:60240"/>
        <label>2</label>
    </ligand>
</feature>
<dbReference type="InterPro" id="IPR001130">
    <property type="entry name" value="TatD-like"/>
</dbReference>
<dbReference type="EC" id="3.1.21.-" evidence="5"/>
<dbReference type="InterPro" id="IPR018228">
    <property type="entry name" value="DNase_TatD-rel_CS"/>
</dbReference>
<dbReference type="InterPro" id="IPR032466">
    <property type="entry name" value="Metal_Hydrolase"/>
</dbReference>
<keyword evidence="3 5" id="KW-0378">Hydrolase</keyword>
<evidence type="ECO:0000256" key="2">
    <source>
        <dbReference type="ARBA" id="ARBA00022723"/>
    </source>
</evidence>
<dbReference type="CDD" id="cd01310">
    <property type="entry name" value="TatD_DNAse"/>
    <property type="match status" value="1"/>
</dbReference>
<organism evidence="5 6">
    <name type="scientific">Candidatus Venteria ishoeyi</name>
    <dbReference type="NCBI Taxonomy" id="1899563"/>
    <lineage>
        <taxon>Bacteria</taxon>
        <taxon>Pseudomonadati</taxon>
        <taxon>Pseudomonadota</taxon>
        <taxon>Gammaproteobacteria</taxon>
        <taxon>Thiotrichales</taxon>
        <taxon>Thiotrichaceae</taxon>
        <taxon>Venteria</taxon>
    </lineage>
</organism>
<dbReference type="Gene3D" id="3.20.20.140">
    <property type="entry name" value="Metal-dependent hydrolases"/>
    <property type="match status" value="1"/>
</dbReference>
<protein>
    <submittedName>
        <fullName evidence="5">Putative deoxyribonuclease YjjV</fullName>
        <ecNumber evidence="5">3.1.21.-</ecNumber>
    </submittedName>
</protein>
<accession>A0A1H6F8F6</accession>
<dbReference type="SUPFAM" id="SSF51556">
    <property type="entry name" value="Metallo-dependent hydrolases"/>
    <property type="match status" value="1"/>
</dbReference>